<organism evidence="16 17">
    <name type="scientific">Coptotermes formosanus</name>
    <name type="common">Formosan subterranean termite</name>
    <dbReference type="NCBI Taxonomy" id="36987"/>
    <lineage>
        <taxon>Eukaryota</taxon>
        <taxon>Metazoa</taxon>
        <taxon>Ecdysozoa</taxon>
        <taxon>Arthropoda</taxon>
        <taxon>Hexapoda</taxon>
        <taxon>Insecta</taxon>
        <taxon>Pterygota</taxon>
        <taxon>Neoptera</taxon>
        <taxon>Polyneoptera</taxon>
        <taxon>Dictyoptera</taxon>
        <taxon>Blattodea</taxon>
        <taxon>Blattoidea</taxon>
        <taxon>Termitoidae</taxon>
        <taxon>Rhinotermitidae</taxon>
        <taxon>Coptotermes</taxon>
    </lineage>
</organism>
<gene>
    <name evidence="16" type="ORF">Cfor_09687</name>
</gene>
<comment type="catalytic activity">
    <reaction evidence="12">
        <text>a di-trans,poly-cis-dolichyl phosphate + UDP-alpha-D-glucose = a di-trans,poly-cis-dolichyl beta-D-glucosyl phosphate + UDP</text>
        <dbReference type="Rhea" id="RHEA:15401"/>
        <dbReference type="Rhea" id="RHEA-COMP:19498"/>
        <dbReference type="Rhea" id="RHEA-COMP:19502"/>
        <dbReference type="ChEBI" id="CHEBI:57525"/>
        <dbReference type="ChEBI" id="CHEBI:57683"/>
        <dbReference type="ChEBI" id="CHEBI:58223"/>
        <dbReference type="ChEBI" id="CHEBI:58885"/>
        <dbReference type="EC" id="2.4.1.117"/>
    </reaction>
    <physiologicalReaction direction="left-to-right" evidence="12">
        <dbReference type="Rhea" id="RHEA:15402"/>
    </physiologicalReaction>
</comment>
<name>A0A6L2PBD3_COPFO</name>
<evidence type="ECO:0000256" key="12">
    <source>
        <dbReference type="ARBA" id="ARBA00045097"/>
    </source>
</evidence>
<dbReference type="GO" id="GO:0006487">
    <property type="term" value="P:protein N-linked glycosylation"/>
    <property type="evidence" value="ECO:0007669"/>
    <property type="project" value="TreeGrafter"/>
</dbReference>
<evidence type="ECO:0000256" key="14">
    <source>
        <dbReference type="SAM" id="Phobius"/>
    </source>
</evidence>
<keyword evidence="5" id="KW-0328">Glycosyltransferase</keyword>
<keyword evidence="11 14" id="KW-0472">Membrane</keyword>
<keyword evidence="8" id="KW-0256">Endoplasmic reticulum</keyword>
<dbReference type="InterPro" id="IPR029044">
    <property type="entry name" value="Nucleotide-diphossugar_trans"/>
</dbReference>
<keyword evidence="9" id="KW-0735">Signal-anchor</keyword>
<evidence type="ECO:0000256" key="13">
    <source>
        <dbReference type="ARBA" id="ARBA00070518"/>
    </source>
</evidence>
<comment type="similarity">
    <text evidence="3">Belongs to the glycosyltransferase 2 family.</text>
</comment>
<accession>A0A6L2PBD3</accession>
<evidence type="ECO:0000256" key="1">
    <source>
        <dbReference type="ARBA" id="ARBA00004389"/>
    </source>
</evidence>
<protein>
    <recommendedName>
        <fullName evidence="13">Dolichyl-phosphate beta-glucosyltransferase</fullName>
        <ecNumber evidence="4">2.4.1.117</ecNumber>
    </recommendedName>
</protein>
<evidence type="ECO:0000313" key="16">
    <source>
        <dbReference type="EMBL" id="GFG29734.1"/>
    </source>
</evidence>
<dbReference type="Gene3D" id="3.90.550.10">
    <property type="entry name" value="Spore Coat Polysaccharide Biosynthesis Protein SpsA, Chain A"/>
    <property type="match status" value="1"/>
</dbReference>
<comment type="pathway">
    <text evidence="2">Protein modification; protein glycosylation.</text>
</comment>
<dbReference type="FunCoup" id="A0A6L2PBD3">
    <property type="interactions" value="1616"/>
</dbReference>
<dbReference type="GO" id="GO:0005789">
    <property type="term" value="C:endoplasmic reticulum membrane"/>
    <property type="evidence" value="ECO:0007669"/>
    <property type="project" value="UniProtKB-SubCell"/>
</dbReference>
<keyword evidence="7 14" id="KW-0812">Transmembrane</keyword>
<evidence type="ECO:0000256" key="5">
    <source>
        <dbReference type="ARBA" id="ARBA00022676"/>
    </source>
</evidence>
<evidence type="ECO:0000256" key="3">
    <source>
        <dbReference type="ARBA" id="ARBA00006739"/>
    </source>
</evidence>
<dbReference type="CDD" id="cd04188">
    <property type="entry name" value="DPG_synthase"/>
    <property type="match status" value="1"/>
</dbReference>
<dbReference type="Pfam" id="PF00535">
    <property type="entry name" value="Glycos_transf_2"/>
    <property type="match status" value="1"/>
</dbReference>
<dbReference type="InterPro" id="IPR001173">
    <property type="entry name" value="Glyco_trans_2-like"/>
</dbReference>
<dbReference type="EMBL" id="BLKM01000171">
    <property type="protein sequence ID" value="GFG29734.1"/>
    <property type="molecule type" value="Genomic_DNA"/>
</dbReference>
<dbReference type="AlphaFoldDB" id="A0A6L2PBD3"/>
<dbReference type="SUPFAM" id="SSF53448">
    <property type="entry name" value="Nucleotide-diphospho-sugar transferases"/>
    <property type="match status" value="1"/>
</dbReference>
<dbReference type="InParanoid" id="A0A6L2PBD3"/>
<keyword evidence="10 14" id="KW-1133">Transmembrane helix</keyword>
<feature type="domain" description="Glycosyltransferase 2-like" evidence="15">
    <location>
        <begin position="69"/>
        <end position="180"/>
    </location>
</feature>
<evidence type="ECO:0000256" key="8">
    <source>
        <dbReference type="ARBA" id="ARBA00022824"/>
    </source>
</evidence>
<keyword evidence="6" id="KW-0808">Transferase</keyword>
<evidence type="ECO:0000256" key="9">
    <source>
        <dbReference type="ARBA" id="ARBA00022968"/>
    </source>
</evidence>
<evidence type="ECO:0000256" key="6">
    <source>
        <dbReference type="ARBA" id="ARBA00022679"/>
    </source>
</evidence>
<dbReference type="Proteomes" id="UP000502823">
    <property type="component" value="Unassembled WGS sequence"/>
</dbReference>
<dbReference type="EC" id="2.4.1.117" evidence="4"/>
<proteinExistence type="inferred from homology"/>
<evidence type="ECO:0000256" key="2">
    <source>
        <dbReference type="ARBA" id="ARBA00004922"/>
    </source>
</evidence>
<evidence type="ECO:0000256" key="11">
    <source>
        <dbReference type="ARBA" id="ARBA00023136"/>
    </source>
</evidence>
<keyword evidence="17" id="KW-1185">Reference proteome</keyword>
<sequence length="497" mass="55944">MMLDVATIFCYGVICGFISIVVLCILIAKTTTPYPVVHRSKKEMSFLDPKTGQTIEFPSLNEPWSIHLSVIVPAYEEEVRLPPMLNECLECLESRRPALTYEVIVVSDGSRDGTAEVAREYTKKHGPDTVRVLELGTNRGKGGAIRLGVQSARGAVILFADADGATKFSDLAKLESSLKDMVKADYMTAPDDVAVSLGIVCGSRAHLEDQSIASRSYFRTFLMYGFHFLVWLFSVREIRDTQCGFKLFTREAARLCFDSLHVERWAFDAELLYIAQKLKIPISEVAVNWTEIEGSKLIPVLSWLQMGKDIFLIWLRYRIGAWKLAQKVAPLCLRLQSINEIVSCVCSAVKLAGARSVAEVAYAYDNLHLLKCDLIIQGRNPINDGQMHLGIWLSFCLRMPSVCCLDARGGRVGYIERAFTRWHEDRRSSVLPLAQNSIIIKLEMLLRSLVDTYESLEGTSCLHLQVDTEDEGERFRRNIQNDRHFAFGGMCCSVFKV</sequence>
<comment type="subcellular location">
    <subcellularLocation>
        <location evidence="1">Endoplasmic reticulum membrane</location>
        <topology evidence="1">Single-pass membrane protein</topology>
    </subcellularLocation>
</comment>
<evidence type="ECO:0000256" key="10">
    <source>
        <dbReference type="ARBA" id="ARBA00022989"/>
    </source>
</evidence>
<dbReference type="PANTHER" id="PTHR10859:SF91">
    <property type="entry name" value="DOLICHYL-PHOSPHATE BETA-GLUCOSYLTRANSFERASE"/>
    <property type="match status" value="1"/>
</dbReference>
<comment type="caution">
    <text evidence="16">The sequence shown here is derived from an EMBL/GenBank/DDBJ whole genome shotgun (WGS) entry which is preliminary data.</text>
</comment>
<evidence type="ECO:0000256" key="7">
    <source>
        <dbReference type="ARBA" id="ARBA00022692"/>
    </source>
</evidence>
<feature type="transmembrane region" description="Helical" evidence="14">
    <location>
        <begin position="6"/>
        <end position="28"/>
    </location>
</feature>
<dbReference type="FunFam" id="3.90.550.10:FF:000068">
    <property type="entry name" value="ALG5, dolichyl-phosphate beta-glucosyltransferase"/>
    <property type="match status" value="1"/>
</dbReference>
<dbReference type="PANTHER" id="PTHR10859">
    <property type="entry name" value="GLYCOSYL TRANSFERASE"/>
    <property type="match status" value="1"/>
</dbReference>
<evidence type="ECO:0000256" key="4">
    <source>
        <dbReference type="ARBA" id="ARBA00012583"/>
    </source>
</evidence>
<evidence type="ECO:0000259" key="15">
    <source>
        <dbReference type="Pfam" id="PF00535"/>
    </source>
</evidence>
<feature type="transmembrane region" description="Helical" evidence="14">
    <location>
        <begin position="216"/>
        <end position="233"/>
    </location>
</feature>
<evidence type="ECO:0000313" key="17">
    <source>
        <dbReference type="Proteomes" id="UP000502823"/>
    </source>
</evidence>
<dbReference type="InterPro" id="IPR035518">
    <property type="entry name" value="DPG_synthase"/>
</dbReference>
<reference evidence="17" key="1">
    <citation type="submission" date="2020-01" db="EMBL/GenBank/DDBJ databases">
        <title>Draft genome sequence of the Termite Coptotermes fromosanus.</title>
        <authorList>
            <person name="Itakura S."/>
            <person name="Yosikawa Y."/>
            <person name="Umezawa K."/>
        </authorList>
    </citation>
    <scope>NUCLEOTIDE SEQUENCE [LARGE SCALE GENOMIC DNA]</scope>
</reference>
<dbReference type="OrthoDB" id="3784at2759"/>
<dbReference type="GO" id="GO:0004581">
    <property type="term" value="F:dolichyl-phosphate beta-glucosyltransferase activity"/>
    <property type="evidence" value="ECO:0007669"/>
    <property type="project" value="UniProtKB-EC"/>
</dbReference>